<accession>A0A379Z2F1</accession>
<evidence type="ECO:0000256" key="3">
    <source>
        <dbReference type="ARBA" id="ARBA00012438"/>
    </source>
</evidence>
<dbReference type="RefSeq" id="WP_115389249.1">
    <property type="nucleotide sequence ID" value="NZ_JADZHC010000023.1"/>
</dbReference>
<sequence>MPGFMQQLISSPIGRRLTLAIILFSSLITLVTTGLQLVSDYKGDIGRINDEFANIEKANLDVLAASIWVIDERLIKTQLNGLNQLPDTSYVVIEDDSGKEWTAGEYRDQGVIEKRFPLVHKTSSQNFNVGELRVQADLSKIYDRLVNKALLILLANGIKTFLVAGFILYLVWATITRHLLQLSEYCSELDLEQDYQPLQFKRRDKQDEFTQVALAINLMQQQLRASFTQLNRSRYELQEALSDRERLLELERSYKDELTRQVKEQTKELEQSLLVLERAQQVMVEQQKMAALGGLVSGIAHEINTPIGICLTAASSQLQHINELVELLQNDGATLEELNAILNEYQQSCELIISNITRASNLIQKFKAIAAEQGNDVHEQMLLPQVLQEFADAVALSFKQLQVDVEIQVEADLWLTSSHSLLKQIVTNILSNAYAHAFEGDTGHKISISAQQQGQELQLDIEDNGKGIAPEIASQIFEPFFTTSRRTGATGLGLAAAFNAVTLLKGNITLLNDSSLGGAHFRVRFPAVIESRPADDDRVELFI</sequence>
<dbReference type="SMART" id="SM00387">
    <property type="entry name" value="HATPase_c"/>
    <property type="match status" value="1"/>
</dbReference>
<keyword evidence="4" id="KW-0597">Phosphoprotein</keyword>
<dbReference type="Proteomes" id="UP000254069">
    <property type="component" value="Unassembled WGS sequence"/>
</dbReference>
<dbReference type="InterPro" id="IPR004358">
    <property type="entry name" value="Sig_transdc_His_kin-like_C"/>
</dbReference>
<dbReference type="InterPro" id="IPR036097">
    <property type="entry name" value="HisK_dim/P_sf"/>
</dbReference>
<protein>
    <recommendedName>
        <fullName evidence="3">histidine kinase</fullName>
        <ecNumber evidence="3">2.7.13.3</ecNumber>
    </recommendedName>
</protein>
<keyword evidence="8" id="KW-1133">Transmembrane helix</keyword>
<evidence type="ECO:0000256" key="5">
    <source>
        <dbReference type="ARBA" id="ARBA00022679"/>
    </source>
</evidence>
<dbReference type="PANTHER" id="PTHR43065">
    <property type="entry name" value="SENSOR HISTIDINE KINASE"/>
    <property type="match status" value="1"/>
</dbReference>
<gene>
    <name evidence="11" type="primary">kinA</name>
    <name evidence="11" type="ORF">NCTC10738_00862</name>
</gene>
<dbReference type="AlphaFoldDB" id="A0A379Z2F1"/>
<dbReference type="Pfam" id="PF02518">
    <property type="entry name" value="HATPase_c"/>
    <property type="match status" value="1"/>
</dbReference>
<proteinExistence type="predicted"/>
<dbReference type="EC" id="2.7.13.3" evidence="3"/>
<dbReference type="SUPFAM" id="SSF47384">
    <property type="entry name" value="Homodimeric domain of signal transducing histidine kinase"/>
    <property type="match status" value="1"/>
</dbReference>
<keyword evidence="12" id="KW-1185">Reference proteome</keyword>
<dbReference type="Gene3D" id="1.10.287.130">
    <property type="match status" value="1"/>
</dbReference>
<name>A0A379Z2F1_9GAMM</name>
<keyword evidence="8" id="KW-0812">Transmembrane</keyword>
<feature type="domain" description="HAMP" evidence="10">
    <location>
        <begin position="173"/>
        <end position="228"/>
    </location>
</feature>
<feature type="domain" description="Histidine kinase" evidence="9">
    <location>
        <begin position="298"/>
        <end position="529"/>
    </location>
</feature>
<dbReference type="InterPro" id="IPR003661">
    <property type="entry name" value="HisK_dim/P_dom"/>
</dbReference>
<reference evidence="11 12" key="1">
    <citation type="submission" date="2018-06" db="EMBL/GenBank/DDBJ databases">
        <authorList>
            <consortium name="Pathogen Informatics"/>
            <person name="Doyle S."/>
        </authorList>
    </citation>
    <scope>NUCLEOTIDE SEQUENCE [LARGE SCALE GENOMIC DNA]</scope>
    <source>
        <strain evidence="11 12">NCTC10738</strain>
    </source>
</reference>
<dbReference type="SUPFAM" id="SSF55874">
    <property type="entry name" value="ATPase domain of HSP90 chaperone/DNA topoisomerase II/histidine kinase"/>
    <property type="match status" value="1"/>
</dbReference>
<keyword evidence="5 11" id="KW-0808">Transferase</keyword>
<evidence type="ECO:0000259" key="9">
    <source>
        <dbReference type="PROSITE" id="PS50109"/>
    </source>
</evidence>
<evidence type="ECO:0000256" key="8">
    <source>
        <dbReference type="SAM" id="Phobius"/>
    </source>
</evidence>
<keyword evidence="8" id="KW-0472">Membrane</keyword>
<dbReference type="CDD" id="cd00075">
    <property type="entry name" value="HATPase"/>
    <property type="match status" value="1"/>
</dbReference>
<dbReference type="EMBL" id="UGYO01000001">
    <property type="protein sequence ID" value="SUI54254.1"/>
    <property type="molecule type" value="Genomic_DNA"/>
</dbReference>
<comment type="catalytic activity">
    <reaction evidence="1">
        <text>ATP + protein L-histidine = ADP + protein N-phospho-L-histidine.</text>
        <dbReference type="EC" id="2.7.13.3"/>
    </reaction>
</comment>
<dbReference type="PROSITE" id="PS50109">
    <property type="entry name" value="HIS_KIN"/>
    <property type="match status" value="1"/>
</dbReference>
<keyword evidence="7" id="KW-0175">Coiled coil</keyword>
<feature type="coiled-coil region" evidence="7">
    <location>
        <begin position="237"/>
        <end position="282"/>
    </location>
</feature>
<dbReference type="Gene3D" id="6.10.340.10">
    <property type="match status" value="1"/>
</dbReference>
<dbReference type="Gene3D" id="3.30.565.10">
    <property type="entry name" value="Histidine kinase-like ATPase, C-terminal domain"/>
    <property type="match status" value="1"/>
</dbReference>
<dbReference type="InterPro" id="IPR003594">
    <property type="entry name" value="HATPase_dom"/>
</dbReference>
<evidence type="ECO:0000256" key="7">
    <source>
        <dbReference type="SAM" id="Coils"/>
    </source>
</evidence>
<dbReference type="GO" id="GO:0000155">
    <property type="term" value="F:phosphorelay sensor kinase activity"/>
    <property type="evidence" value="ECO:0007669"/>
    <property type="project" value="InterPro"/>
</dbReference>
<evidence type="ECO:0000256" key="2">
    <source>
        <dbReference type="ARBA" id="ARBA00004370"/>
    </source>
</evidence>
<comment type="subcellular location">
    <subcellularLocation>
        <location evidence="2">Membrane</location>
    </subcellularLocation>
</comment>
<evidence type="ECO:0000313" key="12">
    <source>
        <dbReference type="Proteomes" id="UP000254069"/>
    </source>
</evidence>
<dbReference type="InterPro" id="IPR033414">
    <property type="entry name" value="Sensor_dom"/>
</dbReference>
<feature type="coiled-coil region" evidence="7">
    <location>
        <begin position="311"/>
        <end position="355"/>
    </location>
</feature>
<dbReference type="InterPro" id="IPR005467">
    <property type="entry name" value="His_kinase_dom"/>
</dbReference>
<feature type="transmembrane region" description="Helical" evidence="8">
    <location>
        <begin position="20"/>
        <end position="38"/>
    </location>
</feature>
<feature type="transmembrane region" description="Helical" evidence="8">
    <location>
        <begin position="149"/>
        <end position="172"/>
    </location>
</feature>
<dbReference type="GO" id="GO:0016020">
    <property type="term" value="C:membrane"/>
    <property type="evidence" value="ECO:0007669"/>
    <property type="project" value="UniProtKB-SubCell"/>
</dbReference>
<evidence type="ECO:0000313" key="11">
    <source>
        <dbReference type="EMBL" id="SUI54254.1"/>
    </source>
</evidence>
<keyword evidence="6 11" id="KW-0418">Kinase</keyword>
<evidence type="ECO:0000256" key="4">
    <source>
        <dbReference type="ARBA" id="ARBA00022553"/>
    </source>
</evidence>
<evidence type="ECO:0000259" key="10">
    <source>
        <dbReference type="PROSITE" id="PS50885"/>
    </source>
</evidence>
<evidence type="ECO:0000256" key="6">
    <source>
        <dbReference type="ARBA" id="ARBA00022777"/>
    </source>
</evidence>
<dbReference type="InterPro" id="IPR003660">
    <property type="entry name" value="HAMP_dom"/>
</dbReference>
<evidence type="ECO:0000256" key="1">
    <source>
        <dbReference type="ARBA" id="ARBA00000085"/>
    </source>
</evidence>
<organism evidence="11 12">
    <name type="scientific">Shewanella algae</name>
    <dbReference type="NCBI Taxonomy" id="38313"/>
    <lineage>
        <taxon>Bacteria</taxon>
        <taxon>Pseudomonadati</taxon>
        <taxon>Pseudomonadota</taxon>
        <taxon>Gammaproteobacteria</taxon>
        <taxon>Alteromonadales</taxon>
        <taxon>Shewanellaceae</taxon>
        <taxon>Shewanella</taxon>
    </lineage>
</organism>
<dbReference type="PROSITE" id="PS50885">
    <property type="entry name" value="HAMP"/>
    <property type="match status" value="1"/>
</dbReference>
<dbReference type="CDD" id="cd00082">
    <property type="entry name" value="HisKA"/>
    <property type="match status" value="1"/>
</dbReference>
<dbReference type="PRINTS" id="PR00344">
    <property type="entry name" value="BCTRLSENSOR"/>
</dbReference>
<dbReference type="PANTHER" id="PTHR43065:SF42">
    <property type="entry name" value="TWO-COMPONENT SENSOR PPRA"/>
    <property type="match status" value="1"/>
</dbReference>
<dbReference type="Pfam" id="PF17149">
    <property type="entry name" value="CHASE5"/>
    <property type="match status" value="1"/>
</dbReference>
<dbReference type="InterPro" id="IPR036890">
    <property type="entry name" value="HATPase_C_sf"/>
</dbReference>